<dbReference type="InterPro" id="IPR001810">
    <property type="entry name" value="F-box_dom"/>
</dbReference>
<dbReference type="InterPro" id="IPR036047">
    <property type="entry name" value="F-box-like_dom_sf"/>
</dbReference>
<feature type="domain" description="F-box" evidence="1">
    <location>
        <begin position="11"/>
        <end position="51"/>
    </location>
</feature>
<dbReference type="Proteomes" id="UP000813463">
    <property type="component" value="Chromosome 5"/>
</dbReference>
<dbReference type="InterPro" id="IPR051304">
    <property type="entry name" value="SCF_F-box_domain"/>
</dbReference>
<evidence type="ECO:0000313" key="2">
    <source>
        <dbReference type="Proteomes" id="UP000813463"/>
    </source>
</evidence>
<dbReference type="InterPro" id="IPR005174">
    <property type="entry name" value="KIB1-4_b-propeller"/>
</dbReference>
<reference evidence="2" key="1">
    <citation type="journal article" date="2021" name="Nat. Commun.">
        <title>Genomic analyses provide insights into spinach domestication and the genetic basis of agronomic traits.</title>
        <authorList>
            <person name="Cai X."/>
            <person name="Sun X."/>
            <person name="Xu C."/>
            <person name="Sun H."/>
            <person name="Wang X."/>
            <person name="Ge C."/>
            <person name="Zhang Z."/>
            <person name="Wang Q."/>
            <person name="Fei Z."/>
            <person name="Jiao C."/>
            <person name="Wang Q."/>
        </authorList>
    </citation>
    <scope>NUCLEOTIDE SEQUENCE [LARGE SCALE GENOMIC DNA]</scope>
    <source>
        <strain evidence="2">cv. Varoflay</strain>
    </source>
</reference>
<evidence type="ECO:0000313" key="3">
    <source>
        <dbReference type="RefSeq" id="XP_056686279.1"/>
    </source>
</evidence>
<dbReference type="GeneID" id="110805060"/>
<dbReference type="SUPFAM" id="SSF81383">
    <property type="entry name" value="F-box domain"/>
    <property type="match status" value="1"/>
</dbReference>
<sequence>MARRKADWSELYPELLSNIASRLQTRGDFNHFRSVCKNWRSSSSILPHQNLPYLSPLFLHTLSPISINLCHASAQSSLRKYSYSVKIVANSTVLLQPKNPNPNCTPRKPWLITVEEFNPGSLLLRKPLTRDTIKDYPDNFPRTLNLSDFSIREIRTGYNLRFAKLISQFLDFSDPYWKSGNDKLVLFKNPNCVDDCYVLMLRPAGDLVYVRLNDGNDNRDLRCHPVSKFDDIVNYKGMVWAIDRRGRPYVVHFSDVLKLVLFSNHTICNRKLYTDSRKRLVESSDGLYMIDRYHEEDWIKFRVYKLNEEECKWNEIDSLGGRILFVLSDCCFFGNAEDFPGCGRNCIYFPRGQFMPYNGNTYPDSYYFMGATKELEIGVFHLDDGESELVSTSSGYSSLLWPPPKWLFPGWDGEEDEITLDLNNNEIHPSSLSNFSALDVIEQPVETGVSDQQLQGPDVPWADIPSDLLTEIAKYLESRADVCVSRAVCTNWRASFSLPLNSSILCSMLPYKISNTLPDFISKIRPFHLVTSIVYLIHPCSQSLVPSKSWLVTIEELNPGKLTLLLPLRRAAIKDLPENFPKFLSLSDLHVTEISREYNFQNAEERWCEFSSSDCPFDCGVHSVQKVVLFSNKAPPTIAGTTAFILGTKGSLVALELGNHSDKACWLVRCGSVYKFDDILNFKGQVYGIDRKGRVYIISYNEQIICRITNDAIGTGQASDRHKRLVEFRGELYVLTRYSPEMKISFCVYKLNEEQHKWDQVTSLGNKILFVTPNVCFFVSSRDCPGWKGNCIVFPVDSLPSYTQSSRPDMRFFRRASREFKIGVFYMGQTDGAKLIRLYPGYSDLFWPPPSWLSAT</sequence>
<dbReference type="PANTHER" id="PTHR47123:SF6">
    <property type="entry name" value="F-BOX PROTEIN SKIP23-LIKE ISOFORM X1"/>
    <property type="match status" value="1"/>
</dbReference>
<accession>A0ABM3QSH2</accession>
<evidence type="ECO:0000259" key="1">
    <source>
        <dbReference type="SMART" id="SM00256"/>
    </source>
</evidence>
<reference evidence="3" key="2">
    <citation type="submission" date="2025-08" db="UniProtKB">
        <authorList>
            <consortium name="RefSeq"/>
        </authorList>
    </citation>
    <scope>IDENTIFICATION</scope>
    <source>
        <tissue evidence="3">Leaf</tissue>
    </source>
</reference>
<name>A0ABM3QSH2_SPIOL</name>
<proteinExistence type="predicted"/>
<dbReference type="SMART" id="SM00256">
    <property type="entry name" value="FBOX"/>
    <property type="match status" value="2"/>
</dbReference>
<protein>
    <submittedName>
        <fullName evidence="3">Uncharacterized protein isoform X1</fullName>
    </submittedName>
</protein>
<dbReference type="Pfam" id="PF03478">
    <property type="entry name" value="Beta-prop_KIB1-4"/>
    <property type="match status" value="2"/>
</dbReference>
<keyword evidence="2" id="KW-1185">Reference proteome</keyword>
<dbReference type="Gene3D" id="1.20.1280.50">
    <property type="match status" value="2"/>
</dbReference>
<gene>
    <name evidence="3" type="primary">LOC110805060</name>
</gene>
<dbReference type="RefSeq" id="XP_056686279.1">
    <property type="nucleotide sequence ID" value="XM_056830301.1"/>
</dbReference>
<feature type="domain" description="F-box" evidence="1">
    <location>
        <begin position="464"/>
        <end position="505"/>
    </location>
</feature>
<dbReference type="PANTHER" id="PTHR47123">
    <property type="entry name" value="F-BOX PROTEIN SKIP23"/>
    <property type="match status" value="1"/>
</dbReference>
<organism evidence="2 3">
    <name type="scientific">Spinacia oleracea</name>
    <name type="common">Spinach</name>
    <dbReference type="NCBI Taxonomy" id="3562"/>
    <lineage>
        <taxon>Eukaryota</taxon>
        <taxon>Viridiplantae</taxon>
        <taxon>Streptophyta</taxon>
        <taxon>Embryophyta</taxon>
        <taxon>Tracheophyta</taxon>
        <taxon>Spermatophyta</taxon>
        <taxon>Magnoliopsida</taxon>
        <taxon>eudicotyledons</taxon>
        <taxon>Gunneridae</taxon>
        <taxon>Pentapetalae</taxon>
        <taxon>Caryophyllales</taxon>
        <taxon>Chenopodiaceae</taxon>
        <taxon>Chenopodioideae</taxon>
        <taxon>Anserineae</taxon>
        <taxon>Spinacia</taxon>
    </lineage>
</organism>
<dbReference type="Pfam" id="PF00646">
    <property type="entry name" value="F-box"/>
    <property type="match status" value="2"/>
</dbReference>